<gene>
    <name evidence="2" type="ORF">INT45_004622</name>
</gene>
<dbReference type="EMBL" id="JAEPRB010000122">
    <property type="protein sequence ID" value="KAG2221003.1"/>
    <property type="molecule type" value="Genomic_DNA"/>
</dbReference>
<dbReference type="AlphaFoldDB" id="A0A8H7VLM1"/>
<evidence type="ECO:0000313" key="2">
    <source>
        <dbReference type="EMBL" id="KAG2221003.1"/>
    </source>
</evidence>
<feature type="domain" description="Heterokaryon incompatibility" evidence="1">
    <location>
        <begin position="66"/>
        <end position="219"/>
    </location>
</feature>
<dbReference type="Pfam" id="PF06985">
    <property type="entry name" value="HET"/>
    <property type="match status" value="1"/>
</dbReference>
<name>A0A8H7VLM1_9FUNG</name>
<dbReference type="PANTHER" id="PTHR33112">
    <property type="entry name" value="DOMAIN PROTEIN, PUTATIVE-RELATED"/>
    <property type="match status" value="1"/>
</dbReference>
<evidence type="ECO:0000259" key="1">
    <source>
        <dbReference type="Pfam" id="PF06985"/>
    </source>
</evidence>
<reference evidence="2 3" key="1">
    <citation type="submission" date="2020-12" db="EMBL/GenBank/DDBJ databases">
        <title>Metabolic potential, ecology and presence of endohyphal bacteria is reflected in genomic diversity of Mucoromycotina.</title>
        <authorList>
            <person name="Muszewska A."/>
            <person name="Okrasinska A."/>
            <person name="Steczkiewicz K."/>
            <person name="Drgas O."/>
            <person name="Orlowska M."/>
            <person name="Perlinska-Lenart U."/>
            <person name="Aleksandrzak-Piekarczyk T."/>
            <person name="Szatraj K."/>
            <person name="Zielenkiewicz U."/>
            <person name="Pilsyk S."/>
            <person name="Malc E."/>
            <person name="Mieczkowski P."/>
            <person name="Kruszewska J.S."/>
            <person name="Biernat P."/>
            <person name="Pawlowska J."/>
        </authorList>
    </citation>
    <scope>NUCLEOTIDE SEQUENCE [LARGE SCALE GENOMIC DNA]</scope>
    <source>
        <strain evidence="2 3">CBS 142.35</strain>
    </source>
</reference>
<dbReference type="Proteomes" id="UP000646827">
    <property type="component" value="Unassembled WGS sequence"/>
</dbReference>
<dbReference type="InterPro" id="IPR010730">
    <property type="entry name" value="HET"/>
</dbReference>
<comment type="caution">
    <text evidence="2">The sequence shown here is derived from an EMBL/GenBank/DDBJ whole genome shotgun (WGS) entry which is preliminary data.</text>
</comment>
<keyword evidence="3" id="KW-1185">Reference proteome</keyword>
<proteinExistence type="predicted"/>
<sequence length="569" mass="67448">MTYITYEKKQHTSKYSDDRRYESYRRYAKPPYPVPSVLPQPHFMPNYLVRTSDMKVVKGSEVHEGYCALSYSWNQSGEILINKTTGKSYRIDQGKHRIIFTEDKKSGKKLRGRKRISDRSKYVTFEGLIQEICKDFHIKYIWYDQKCIDQEDEKKKREEIHQMHKIYSNAYCTVALVPEVRTPYKWHIEHPEDRDDDSCTRDDNFLSSQWMKRMWTLEEALMSSKILIVGQNLHFWGHQEDDYIIPILDEKFGTSAYRVLHYAHARTSTKEHDLIFALANIFPDIMEQITVDYKQDIQALMIQFYGLLAKKDLTILCFGRYREYPIMCRTSSYNTTKDKVSEKEEYDIPIQKYDLPSWTGVNGEFDPEADLKTSFKTSFKNCTVHGRVLQLTCRAIMNNEHRTEVSTLQAIHAKISSFWPQDGLCPDYYQAFAVRIRLQDSLKEKLIIIYDPGFRELYSTVYHKVTETLYELSHFFPIEKMDLQWIRQIHRNNSFDFRFLIEPLQNSAQYAILAGVQFTNHAPYSRWPQYPVVKKEGDYYKAIGMCEIVWDDGNVFDDFQLGEQTFKIL</sequence>
<dbReference type="OrthoDB" id="3553147at2759"/>
<evidence type="ECO:0000313" key="3">
    <source>
        <dbReference type="Proteomes" id="UP000646827"/>
    </source>
</evidence>
<accession>A0A8H7VLM1</accession>
<protein>
    <recommendedName>
        <fullName evidence="1">Heterokaryon incompatibility domain-containing protein</fullName>
    </recommendedName>
</protein>
<organism evidence="2 3">
    <name type="scientific">Circinella minor</name>
    <dbReference type="NCBI Taxonomy" id="1195481"/>
    <lineage>
        <taxon>Eukaryota</taxon>
        <taxon>Fungi</taxon>
        <taxon>Fungi incertae sedis</taxon>
        <taxon>Mucoromycota</taxon>
        <taxon>Mucoromycotina</taxon>
        <taxon>Mucoromycetes</taxon>
        <taxon>Mucorales</taxon>
        <taxon>Lichtheimiaceae</taxon>
        <taxon>Circinella</taxon>
    </lineage>
</organism>
<dbReference type="PANTHER" id="PTHR33112:SF16">
    <property type="entry name" value="HETEROKARYON INCOMPATIBILITY DOMAIN-CONTAINING PROTEIN"/>
    <property type="match status" value="1"/>
</dbReference>